<accession>M3UW84</accession>
<organism evidence="1 2">
    <name type="scientific">Entamoeba histolytica HM-1:IMSS-B</name>
    <dbReference type="NCBI Taxonomy" id="885319"/>
    <lineage>
        <taxon>Eukaryota</taxon>
        <taxon>Amoebozoa</taxon>
        <taxon>Evosea</taxon>
        <taxon>Archamoebae</taxon>
        <taxon>Mastigamoebida</taxon>
        <taxon>Entamoebidae</taxon>
        <taxon>Entamoeba</taxon>
    </lineage>
</organism>
<dbReference type="Proteomes" id="UP000030781">
    <property type="component" value="Unassembled WGS sequence"/>
</dbReference>
<proteinExistence type="predicted"/>
<reference evidence="1 2" key="1">
    <citation type="submission" date="2013-01" db="EMBL/GenBank/DDBJ databases">
        <authorList>
            <person name="Hannick L."/>
            <person name="Zafar N."/>
            <person name="Lorenzi H."/>
            <person name="Ali I.A."/>
            <person name="Petri W.P."/>
            <person name="Caler E."/>
        </authorList>
    </citation>
    <scope>NUCLEOTIDE SEQUENCE [LARGE SCALE GENOMIC DNA]</scope>
    <source>
        <strain evidence="2">HM3:IMSS-B</strain>
    </source>
</reference>
<protein>
    <submittedName>
        <fullName evidence="1">Uncharacterized protein</fullName>
    </submittedName>
</protein>
<dbReference type="AlphaFoldDB" id="M3UW84"/>
<dbReference type="VEuPathDB" id="AmoebaDB:EHI8A_239660"/>
<evidence type="ECO:0000313" key="1">
    <source>
        <dbReference type="EMBL" id="EMH75787.1"/>
    </source>
</evidence>
<evidence type="ECO:0000313" key="2">
    <source>
        <dbReference type="Proteomes" id="UP000030781"/>
    </source>
</evidence>
<gene>
    <name evidence="1" type="ORF">EHI8A_239660</name>
</gene>
<dbReference type="EMBL" id="KB610538">
    <property type="protein sequence ID" value="EMH75787.1"/>
    <property type="molecule type" value="Genomic_DNA"/>
</dbReference>
<name>M3UW84_ENTH1</name>
<sequence>MRLGHGVSQHLGGAGVVLEGEQRILAGGAGAPEAIAVVVDQRGDLVAVEVVAVGRGVLQIPEDVLADPGHAVHGHVGQGLVPADALVQLGTQAQGPGGGIGGDGGVLDGGPGQEVGPVEHELTGAELVAVGDGFFLGGAAVAVCIDEAAQLLGDGDHRGGDGLGVEPGHAQDARRDAQLGLGREQGFHAGITAIGDAADDVALQFGCIGAIGHADHDGDRLGLVGDRLQRLGQGALGAGFADSALDVGQQDGGVEWEGVGIGIAAGADHADDGGGNGGDGAGALIDLEDTHAVMVVSHEGLPAQVGR</sequence>